<accession>A0A7Y9PJJ5</accession>
<dbReference type="Proteomes" id="UP000589520">
    <property type="component" value="Unassembled WGS sequence"/>
</dbReference>
<evidence type="ECO:0000313" key="2">
    <source>
        <dbReference type="Proteomes" id="UP000589520"/>
    </source>
</evidence>
<organism evidence="1 2">
    <name type="scientific">Granulicella arctica</name>
    <dbReference type="NCBI Taxonomy" id="940613"/>
    <lineage>
        <taxon>Bacteria</taxon>
        <taxon>Pseudomonadati</taxon>
        <taxon>Acidobacteriota</taxon>
        <taxon>Terriglobia</taxon>
        <taxon>Terriglobales</taxon>
        <taxon>Acidobacteriaceae</taxon>
        <taxon>Granulicella</taxon>
    </lineage>
</organism>
<proteinExistence type="predicted"/>
<reference evidence="1 2" key="1">
    <citation type="submission" date="2020-07" db="EMBL/GenBank/DDBJ databases">
        <title>Genomic Encyclopedia of Type Strains, Phase IV (KMG-V): Genome sequencing to study the core and pangenomes of soil and plant-associated prokaryotes.</title>
        <authorList>
            <person name="Whitman W."/>
        </authorList>
    </citation>
    <scope>NUCLEOTIDE SEQUENCE [LARGE SCALE GENOMIC DNA]</scope>
    <source>
        <strain evidence="1 2">X4EP2</strain>
    </source>
</reference>
<dbReference type="SUPFAM" id="SSF50998">
    <property type="entry name" value="Quinoprotein alcohol dehydrogenase-like"/>
    <property type="match status" value="1"/>
</dbReference>
<dbReference type="EMBL" id="JACCCW010000002">
    <property type="protein sequence ID" value="NYF81017.1"/>
    <property type="molecule type" value="Genomic_DNA"/>
</dbReference>
<dbReference type="InterPro" id="IPR011047">
    <property type="entry name" value="Quinoprotein_ADH-like_sf"/>
</dbReference>
<keyword evidence="2" id="KW-1185">Reference proteome</keyword>
<sequence>MIACFGLLTGLHAQTPPTVVHGPAQLPGKGLAQHDFLYAGESHNRRIFIVRKGQIVWSYDDPAGRGEVSDAVMLSNGNILFAHQFGVTEITPDKKVVWNYEPPAGHEVHTAIPIGTDHVLYIQNGDPAILRVVNIVTGKTEREFNLATKQPVSVHGQFRHARLTTQGTLLVAHMDLSKVVEYDSTGKELASYPADVPWGVTPLPGGNILITDRHGVREITHSGNAVWTFSTVDAPGYALPNMQQAWRLPNGNTVVDNWSSEWNPSPESGPGTVQAIELTPAKQIVWALREWEPPANLGPATTIQFLDEPSAPENVHFGEIR</sequence>
<dbReference type="Gene3D" id="2.130.10.10">
    <property type="entry name" value="YVTN repeat-like/Quinoprotein amine dehydrogenase"/>
    <property type="match status" value="1"/>
</dbReference>
<dbReference type="InterPro" id="IPR015943">
    <property type="entry name" value="WD40/YVTN_repeat-like_dom_sf"/>
</dbReference>
<dbReference type="RefSeq" id="WP_179492803.1">
    <property type="nucleotide sequence ID" value="NZ_JACCCW010000002.1"/>
</dbReference>
<name>A0A7Y9PJJ5_9BACT</name>
<evidence type="ECO:0000313" key="1">
    <source>
        <dbReference type="EMBL" id="NYF81017.1"/>
    </source>
</evidence>
<comment type="caution">
    <text evidence="1">The sequence shown here is derived from an EMBL/GenBank/DDBJ whole genome shotgun (WGS) entry which is preliminary data.</text>
</comment>
<protein>
    <submittedName>
        <fullName evidence="1">Uncharacterized protein</fullName>
    </submittedName>
</protein>
<dbReference type="AlphaFoldDB" id="A0A7Y9PJJ5"/>
<gene>
    <name evidence="1" type="ORF">HDF17_003337</name>
</gene>